<dbReference type="AlphaFoldDB" id="A0A7J8YSL8"/>
<dbReference type="InterPro" id="IPR044730">
    <property type="entry name" value="RNase_H-like_dom_plant"/>
</dbReference>
<dbReference type="Proteomes" id="UP000593577">
    <property type="component" value="Unassembled WGS sequence"/>
</dbReference>
<evidence type="ECO:0000259" key="1">
    <source>
        <dbReference type="Pfam" id="PF13456"/>
    </source>
</evidence>
<dbReference type="InterPro" id="IPR012337">
    <property type="entry name" value="RNaseH-like_sf"/>
</dbReference>
<feature type="non-terminal residue" evidence="2">
    <location>
        <position position="119"/>
    </location>
</feature>
<dbReference type="InterPro" id="IPR002156">
    <property type="entry name" value="RNaseH_domain"/>
</dbReference>
<proteinExistence type="predicted"/>
<accession>A0A7J8YSL8</accession>
<dbReference type="InterPro" id="IPR052929">
    <property type="entry name" value="RNase_H-like_EbsB-rel"/>
</dbReference>
<protein>
    <recommendedName>
        <fullName evidence="1">RNase H type-1 domain-containing protein</fullName>
    </recommendedName>
</protein>
<dbReference type="InterPro" id="IPR036397">
    <property type="entry name" value="RNaseH_sf"/>
</dbReference>
<dbReference type="PANTHER" id="PTHR47074">
    <property type="entry name" value="BNAC02G40300D PROTEIN"/>
    <property type="match status" value="1"/>
</dbReference>
<organism evidence="2 3">
    <name type="scientific">Gossypium aridum</name>
    <name type="common">American cotton</name>
    <name type="synonym">Erioxylum aridum</name>
    <dbReference type="NCBI Taxonomy" id="34290"/>
    <lineage>
        <taxon>Eukaryota</taxon>
        <taxon>Viridiplantae</taxon>
        <taxon>Streptophyta</taxon>
        <taxon>Embryophyta</taxon>
        <taxon>Tracheophyta</taxon>
        <taxon>Spermatophyta</taxon>
        <taxon>Magnoliopsida</taxon>
        <taxon>eudicotyledons</taxon>
        <taxon>Gunneridae</taxon>
        <taxon>Pentapetalae</taxon>
        <taxon>rosids</taxon>
        <taxon>malvids</taxon>
        <taxon>Malvales</taxon>
        <taxon>Malvaceae</taxon>
        <taxon>Malvoideae</taxon>
        <taxon>Gossypium</taxon>
    </lineage>
</organism>
<dbReference type="GO" id="GO:0004523">
    <property type="term" value="F:RNA-DNA hybrid ribonuclease activity"/>
    <property type="evidence" value="ECO:0007669"/>
    <property type="project" value="InterPro"/>
</dbReference>
<sequence>WRPPEVGIIKINFDASFIKEKGLATTAVLARNYKGDVLWAETYLFENITDSFVVEARACERALIFARNMRCQRLVVEGDALTVIKTPTSWRWKVGEEVVAGVGLPTYQSWFVWWCGRTG</sequence>
<dbReference type="Gene3D" id="3.30.420.10">
    <property type="entry name" value="Ribonuclease H-like superfamily/Ribonuclease H"/>
    <property type="match status" value="1"/>
</dbReference>
<reference evidence="2 3" key="1">
    <citation type="journal article" date="2019" name="Genome Biol. Evol.">
        <title>Insights into the evolution of the New World diploid cottons (Gossypium, subgenus Houzingenia) based on genome sequencing.</title>
        <authorList>
            <person name="Grover C.E."/>
            <person name="Arick M.A. 2nd"/>
            <person name="Thrash A."/>
            <person name="Conover J.L."/>
            <person name="Sanders W.S."/>
            <person name="Peterson D.G."/>
            <person name="Frelichowski J.E."/>
            <person name="Scheffler J.A."/>
            <person name="Scheffler B.E."/>
            <person name="Wendel J.F."/>
        </authorList>
    </citation>
    <scope>NUCLEOTIDE SEQUENCE [LARGE SCALE GENOMIC DNA]</scope>
    <source>
        <strain evidence="2">185</strain>
        <tissue evidence="2">Leaf</tissue>
    </source>
</reference>
<comment type="caution">
    <text evidence="2">The sequence shown here is derived from an EMBL/GenBank/DDBJ whole genome shotgun (WGS) entry which is preliminary data.</text>
</comment>
<gene>
    <name evidence="2" type="ORF">Goari_027046</name>
</gene>
<feature type="domain" description="RNase H type-1" evidence="1">
    <location>
        <begin position="12"/>
        <end position="86"/>
    </location>
</feature>
<dbReference type="GO" id="GO:0003676">
    <property type="term" value="F:nucleic acid binding"/>
    <property type="evidence" value="ECO:0007669"/>
    <property type="project" value="InterPro"/>
</dbReference>
<dbReference type="PANTHER" id="PTHR47074:SF61">
    <property type="entry name" value="RNASE H TYPE-1 DOMAIN-CONTAINING PROTEIN"/>
    <property type="match status" value="1"/>
</dbReference>
<evidence type="ECO:0000313" key="3">
    <source>
        <dbReference type="Proteomes" id="UP000593577"/>
    </source>
</evidence>
<dbReference type="SUPFAM" id="SSF53098">
    <property type="entry name" value="Ribonuclease H-like"/>
    <property type="match status" value="1"/>
</dbReference>
<name>A0A7J8YSL8_GOSAI</name>
<dbReference type="Pfam" id="PF13456">
    <property type="entry name" value="RVT_3"/>
    <property type="match status" value="1"/>
</dbReference>
<dbReference type="CDD" id="cd06222">
    <property type="entry name" value="RNase_H_like"/>
    <property type="match status" value="1"/>
</dbReference>
<evidence type="ECO:0000313" key="2">
    <source>
        <dbReference type="EMBL" id="MBA0702074.1"/>
    </source>
</evidence>
<keyword evidence="3" id="KW-1185">Reference proteome</keyword>
<dbReference type="EMBL" id="JABFAA010348819">
    <property type="protein sequence ID" value="MBA0702074.1"/>
    <property type="molecule type" value="Genomic_DNA"/>
</dbReference>